<name>A0AAW0TJ30_SCYPA</name>
<reference evidence="2 3" key="1">
    <citation type="submission" date="2023-03" db="EMBL/GenBank/DDBJ databases">
        <title>High-quality genome of Scylla paramamosain provides insights in environmental adaptation.</title>
        <authorList>
            <person name="Zhang L."/>
        </authorList>
    </citation>
    <scope>NUCLEOTIDE SEQUENCE [LARGE SCALE GENOMIC DNA]</scope>
    <source>
        <strain evidence="2">LZ_2023a</strain>
        <tissue evidence="2">Muscle</tissue>
    </source>
</reference>
<feature type="region of interest" description="Disordered" evidence="1">
    <location>
        <begin position="1"/>
        <end position="27"/>
    </location>
</feature>
<feature type="compositionally biased region" description="Basic and acidic residues" evidence="1">
    <location>
        <begin position="1"/>
        <end position="10"/>
    </location>
</feature>
<gene>
    <name evidence="2" type="ORF">O3P69_018306</name>
</gene>
<sequence>MKQGWRELDTGRGSPGAGSESRTPVRCGADRTTLTLVEEVESQCARDSRAPQKKKAWDDVAKVSGPLLNSLSSPASVAGSAWCCYGRATLITDSG</sequence>
<keyword evidence="3" id="KW-1185">Reference proteome</keyword>
<dbReference type="AlphaFoldDB" id="A0AAW0TJ30"/>
<evidence type="ECO:0000313" key="2">
    <source>
        <dbReference type="EMBL" id="KAK8387718.1"/>
    </source>
</evidence>
<dbReference type="EMBL" id="JARAKH010000030">
    <property type="protein sequence ID" value="KAK8387718.1"/>
    <property type="molecule type" value="Genomic_DNA"/>
</dbReference>
<proteinExistence type="predicted"/>
<evidence type="ECO:0000256" key="1">
    <source>
        <dbReference type="SAM" id="MobiDB-lite"/>
    </source>
</evidence>
<evidence type="ECO:0000313" key="3">
    <source>
        <dbReference type="Proteomes" id="UP001487740"/>
    </source>
</evidence>
<dbReference type="Proteomes" id="UP001487740">
    <property type="component" value="Unassembled WGS sequence"/>
</dbReference>
<accession>A0AAW0TJ30</accession>
<organism evidence="2 3">
    <name type="scientific">Scylla paramamosain</name>
    <name type="common">Mud crab</name>
    <dbReference type="NCBI Taxonomy" id="85552"/>
    <lineage>
        <taxon>Eukaryota</taxon>
        <taxon>Metazoa</taxon>
        <taxon>Ecdysozoa</taxon>
        <taxon>Arthropoda</taxon>
        <taxon>Crustacea</taxon>
        <taxon>Multicrustacea</taxon>
        <taxon>Malacostraca</taxon>
        <taxon>Eumalacostraca</taxon>
        <taxon>Eucarida</taxon>
        <taxon>Decapoda</taxon>
        <taxon>Pleocyemata</taxon>
        <taxon>Brachyura</taxon>
        <taxon>Eubrachyura</taxon>
        <taxon>Portunoidea</taxon>
        <taxon>Portunidae</taxon>
        <taxon>Portuninae</taxon>
        <taxon>Scylla</taxon>
    </lineage>
</organism>
<protein>
    <submittedName>
        <fullName evidence="2">Uncharacterized protein</fullName>
    </submittedName>
</protein>
<comment type="caution">
    <text evidence="2">The sequence shown here is derived from an EMBL/GenBank/DDBJ whole genome shotgun (WGS) entry which is preliminary data.</text>
</comment>